<dbReference type="AlphaFoldDB" id="A0AAD6HLF2"/>
<name>A0AAD6HLF2_9EURO</name>
<evidence type="ECO:0000313" key="2">
    <source>
        <dbReference type="EMBL" id="KAJ5726969.1"/>
    </source>
</evidence>
<keyword evidence="1" id="KW-0812">Transmembrane</keyword>
<organism evidence="2 3">
    <name type="scientific">Penicillium malachiteum</name>
    <dbReference type="NCBI Taxonomy" id="1324776"/>
    <lineage>
        <taxon>Eukaryota</taxon>
        <taxon>Fungi</taxon>
        <taxon>Dikarya</taxon>
        <taxon>Ascomycota</taxon>
        <taxon>Pezizomycotina</taxon>
        <taxon>Eurotiomycetes</taxon>
        <taxon>Eurotiomycetidae</taxon>
        <taxon>Eurotiales</taxon>
        <taxon>Aspergillaceae</taxon>
        <taxon>Penicillium</taxon>
    </lineage>
</organism>
<proteinExistence type="predicted"/>
<keyword evidence="1" id="KW-1133">Transmembrane helix</keyword>
<protein>
    <submittedName>
        <fullName evidence="2">Uncharacterized protein</fullName>
    </submittedName>
</protein>
<dbReference type="EMBL" id="JAQJAN010000007">
    <property type="protein sequence ID" value="KAJ5726969.1"/>
    <property type="molecule type" value="Genomic_DNA"/>
</dbReference>
<accession>A0AAD6HLF2</accession>
<evidence type="ECO:0000256" key="1">
    <source>
        <dbReference type="SAM" id="Phobius"/>
    </source>
</evidence>
<sequence length="226" mass="25204">MANESQTEFPPAYEYSEEYEYLLDAKSKDLLLPSESIDYGFAASSTLTRGLQVPSRSGTCSSGFDYPEELMQHNITKEQWSQFTQVISDEAKLSRGQWSTVVGKGLGTLAIGGLMIGFLGAIPAVFVARHIRRRKEQKNLKDAMTGAQGQHLAHHISHWNETFFRPRGLLIRVDLPKELVRDMKNMDIYLEGSGSQPESEARDRAALKARIVIIPLEGSISESSRA</sequence>
<evidence type="ECO:0000313" key="3">
    <source>
        <dbReference type="Proteomes" id="UP001215712"/>
    </source>
</evidence>
<keyword evidence="3" id="KW-1185">Reference proteome</keyword>
<feature type="transmembrane region" description="Helical" evidence="1">
    <location>
        <begin position="106"/>
        <end position="128"/>
    </location>
</feature>
<dbReference type="Pfam" id="PF15496">
    <property type="entry name" value="DUF4646"/>
    <property type="match status" value="1"/>
</dbReference>
<gene>
    <name evidence="2" type="ORF">N7493_005996</name>
</gene>
<comment type="caution">
    <text evidence="2">The sequence shown here is derived from an EMBL/GenBank/DDBJ whole genome shotgun (WGS) entry which is preliminary data.</text>
</comment>
<reference evidence="2" key="2">
    <citation type="submission" date="2023-01" db="EMBL/GenBank/DDBJ databases">
        <authorList>
            <person name="Petersen C."/>
        </authorList>
    </citation>
    <scope>NUCLEOTIDE SEQUENCE</scope>
    <source>
        <strain evidence="2">IBT 17514</strain>
    </source>
</reference>
<dbReference type="InterPro" id="IPR028018">
    <property type="entry name" value="DUF4646"/>
</dbReference>
<dbReference type="Proteomes" id="UP001215712">
    <property type="component" value="Unassembled WGS sequence"/>
</dbReference>
<keyword evidence="1" id="KW-0472">Membrane</keyword>
<reference evidence="2" key="1">
    <citation type="journal article" date="2023" name="IMA Fungus">
        <title>Comparative genomic study of the Penicillium genus elucidates a diverse pangenome and 15 lateral gene transfer events.</title>
        <authorList>
            <person name="Petersen C."/>
            <person name="Sorensen T."/>
            <person name="Nielsen M.R."/>
            <person name="Sondergaard T.E."/>
            <person name="Sorensen J.L."/>
            <person name="Fitzpatrick D.A."/>
            <person name="Frisvad J.C."/>
            <person name="Nielsen K.L."/>
        </authorList>
    </citation>
    <scope>NUCLEOTIDE SEQUENCE</scope>
    <source>
        <strain evidence="2">IBT 17514</strain>
    </source>
</reference>